<dbReference type="InterPro" id="IPR045279">
    <property type="entry name" value="ARR-like"/>
</dbReference>
<dbReference type="Pfam" id="PF00072">
    <property type="entry name" value="Response_reg"/>
    <property type="match status" value="1"/>
</dbReference>
<keyword evidence="2" id="KW-0597">Phosphoprotein</keyword>
<feature type="region of interest" description="Disordered" evidence="3">
    <location>
        <begin position="138"/>
        <end position="160"/>
    </location>
</feature>
<evidence type="ECO:0000256" key="3">
    <source>
        <dbReference type="SAM" id="MobiDB-lite"/>
    </source>
</evidence>
<name>A0AAV9BUG4_ACOGR</name>
<dbReference type="CDD" id="cd17584">
    <property type="entry name" value="REC_typeB_ARR-like"/>
    <property type="match status" value="1"/>
</dbReference>
<dbReference type="EMBL" id="JAUJYN010000001">
    <property type="protein sequence ID" value="KAK1279529.1"/>
    <property type="molecule type" value="Genomic_DNA"/>
</dbReference>
<organism evidence="5 6">
    <name type="scientific">Acorus gramineus</name>
    <name type="common">Dwarf sweet flag</name>
    <dbReference type="NCBI Taxonomy" id="55184"/>
    <lineage>
        <taxon>Eukaryota</taxon>
        <taxon>Viridiplantae</taxon>
        <taxon>Streptophyta</taxon>
        <taxon>Embryophyta</taxon>
        <taxon>Tracheophyta</taxon>
        <taxon>Spermatophyta</taxon>
        <taxon>Magnoliopsida</taxon>
        <taxon>Liliopsida</taxon>
        <taxon>Acoraceae</taxon>
        <taxon>Acorus</taxon>
    </lineage>
</organism>
<evidence type="ECO:0000313" key="6">
    <source>
        <dbReference type="Proteomes" id="UP001179952"/>
    </source>
</evidence>
<evidence type="ECO:0000313" key="5">
    <source>
        <dbReference type="EMBL" id="KAK1279529.1"/>
    </source>
</evidence>
<dbReference type="SUPFAM" id="SSF52172">
    <property type="entry name" value="CheY-like"/>
    <property type="match status" value="1"/>
</dbReference>
<dbReference type="Gene3D" id="3.40.50.2300">
    <property type="match status" value="1"/>
</dbReference>
<dbReference type="Proteomes" id="UP001179952">
    <property type="component" value="Unassembled WGS sequence"/>
</dbReference>
<evidence type="ECO:0000256" key="1">
    <source>
        <dbReference type="ARBA" id="ARBA00023012"/>
    </source>
</evidence>
<dbReference type="PANTHER" id="PTHR43874:SF67">
    <property type="entry name" value="TWO-COMPONENT RESPONSE REGULATOR ARR2"/>
    <property type="match status" value="1"/>
</dbReference>
<dbReference type="AlphaFoldDB" id="A0AAV9BUG4"/>
<feature type="compositionally biased region" description="Low complexity" evidence="3">
    <location>
        <begin position="146"/>
        <end position="156"/>
    </location>
</feature>
<keyword evidence="1" id="KW-0902">Two-component regulatory system</keyword>
<feature type="modified residue" description="4-aspartylphosphate" evidence="2">
    <location>
        <position position="57"/>
    </location>
</feature>
<protein>
    <submittedName>
        <fullName evidence="5">Two-component response regulator ARR1</fullName>
    </submittedName>
</protein>
<dbReference type="GO" id="GO:0000160">
    <property type="term" value="P:phosphorelay signal transduction system"/>
    <property type="evidence" value="ECO:0007669"/>
    <property type="project" value="UniProtKB-KW"/>
</dbReference>
<accession>A0AAV9BUG4</accession>
<evidence type="ECO:0000256" key="2">
    <source>
        <dbReference type="PROSITE-ProRule" id="PRU00169"/>
    </source>
</evidence>
<dbReference type="SMART" id="SM00448">
    <property type="entry name" value="REC"/>
    <property type="match status" value="1"/>
</dbReference>
<sequence length="199" mass="22589">MVKFVRVLVVDQDLGSLEDVANKLRELEYNVTTCSHAEEALALLREEGHGFNIIISDAHMPNMDGLKLLEQKNVPVINIVMSADEKSTKEVFMKAVEKGACHCLIKPVRSETLKYIWQHLVIMKRLLNQKSKSNELGNINKGLKMSQSSDGGSDDSVPTVQKKRRIQWTDELQQNFLIVVDKLGGAFSKSPFFYIFFIY</sequence>
<gene>
    <name evidence="5" type="ORF">QJS04_geneDACA004571</name>
</gene>
<dbReference type="InterPro" id="IPR011006">
    <property type="entry name" value="CheY-like_superfamily"/>
</dbReference>
<proteinExistence type="predicted"/>
<dbReference type="InterPro" id="IPR001789">
    <property type="entry name" value="Sig_transdc_resp-reg_receiver"/>
</dbReference>
<reference evidence="5" key="1">
    <citation type="journal article" date="2023" name="Nat. Commun.">
        <title>Diploid and tetraploid genomes of Acorus and the evolution of monocots.</title>
        <authorList>
            <person name="Ma L."/>
            <person name="Liu K.W."/>
            <person name="Li Z."/>
            <person name="Hsiao Y.Y."/>
            <person name="Qi Y."/>
            <person name="Fu T."/>
            <person name="Tang G.D."/>
            <person name="Zhang D."/>
            <person name="Sun W.H."/>
            <person name="Liu D.K."/>
            <person name="Li Y."/>
            <person name="Chen G.Z."/>
            <person name="Liu X.D."/>
            <person name="Liao X.Y."/>
            <person name="Jiang Y.T."/>
            <person name="Yu X."/>
            <person name="Hao Y."/>
            <person name="Huang J."/>
            <person name="Zhao X.W."/>
            <person name="Ke S."/>
            <person name="Chen Y.Y."/>
            <person name="Wu W.L."/>
            <person name="Hsu J.L."/>
            <person name="Lin Y.F."/>
            <person name="Huang M.D."/>
            <person name="Li C.Y."/>
            <person name="Huang L."/>
            <person name="Wang Z.W."/>
            <person name="Zhao X."/>
            <person name="Zhong W.Y."/>
            <person name="Peng D.H."/>
            <person name="Ahmad S."/>
            <person name="Lan S."/>
            <person name="Zhang J.S."/>
            <person name="Tsai W.C."/>
            <person name="Van de Peer Y."/>
            <person name="Liu Z.J."/>
        </authorList>
    </citation>
    <scope>NUCLEOTIDE SEQUENCE</scope>
    <source>
        <strain evidence="5">SCP</strain>
    </source>
</reference>
<dbReference type="GO" id="GO:0009736">
    <property type="term" value="P:cytokinin-activated signaling pathway"/>
    <property type="evidence" value="ECO:0007669"/>
    <property type="project" value="InterPro"/>
</dbReference>
<reference evidence="5" key="2">
    <citation type="submission" date="2023-06" db="EMBL/GenBank/DDBJ databases">
        <authorList>
            <person name="Ma L."/>
            <person name="Liu K.-W."/>
            <person name="Li Z."/>
            <person name="Hsiao Y.-Y."/>
            <person name="Qi Y."/>
            <person name="Fu T."/>
            <person name="Tang G."/>
            <person name="Zhang D."/>
            <person name="Sun W.-H."/>
            <person name="Liu D.-K."/>
            <person name="Li Y."/>
            <person name="Chen G.-Z."/>
            <person name="Liu X.-D."/>
            <person name="Liao X.-Y."/>
            <person name="Jiang Y.-T."/>
            <person name="Yu X."/>
            <person name="Hao Y."/>
            <person name="Huang J."/>
            <person name="Zhao X.-W."/>
            <person name="Ke S."/>
            <person name="Chen Y.-Y."/>
            <person name="Wu W.-L."/>
            <person name="Hsu J.-L."/>
            <person name="Lin Y.-F."/>
            <person name="Huang M.-D."/>
            <person name="Li C.-Y."/>
            <person name="Huang L."/>
            <person name="Wang Z.-W."/>
            <person name="Zhao X."/>
            <person name="Zhong W.-Y."/>
            <person name="Peng D.-H."/>
            <person name="Ahmad S."/>
            <person name="Lan S."/>
            <person name="Zhang J.-S."/>
            <person name="Tsai W.-C."/>
            <person name="Van De Peer Y."/>
            <person name="Liu Z.-J."/>
        </authorList>
    </citation>
    <scope>NUCLEOTIDE SEQUENCE</scope>
    <source>
        <strain evidence="5">SCP</strain>
        <tissue evidence="5">Leaves</tissue>
    </source>
</reference>
<dbReference type="PROSITE" id="PS50110">
    <property type="entry name" value="RESPONSE_REGULATORY"/>
    <property type="match status" value="1"/>
</dbReference>
<keyword evidence="6" id="KW-1185">Reference proteome</keyword>
<feature type="domain" description="Response regulatory" evidence="4">
    <location>
        <begin position="6"/>
        <end position="121"/>
    </location>
</feature>
<dbReference type="PANTHER" id="PTHR43874">
    <property type="entry name" value="TWO-COMPONENT RESPONSE REGULATOR"/>
    <property type="match status" value="1"/>
</dbReference>
<evidence type="ECO:0000259" key="4">
    <source>
        <dbReference type="PROSITE" id="PS50110"/>
    </source>
</evidence>
<comment type="caution">
    <text evidence="5">The sequence shown here is derived from an EMBL/GenBank/DDBJ whole genome shotgun (WGS) entry which is preliminary data.</text>
</comment>